<evidence type="ECO:0000313" key="9">
    <source>
        <dbReference type="Ensembl" id="ENSCPOP00000002206.3"/>
    </source>
</evidence>
<evidence type="ECO:0000256" key="5">
    <source>
        <dbReference type="ARBA" id="ARBA00023157"/>
    </source>
</evidence>
<dbReference type="STRING" id="10141.ENSCPOP00000002206"/>
<evidence type="ECO:0000256" key="2">
    <source>
        <dbReference type="ARBA" id="ARBA00022729"/>
    </source>
</evidence>
<evidence type="ECO:0000313" key="10">
    <source>
        <dbReference type="Proteomes" id="UP000005447"/>
    </source>
</evidence>
<dbReference type="Bgee" id="ENSCPOG00000002425">
    <property type="expression patterns" value="Expressed in testis and 1 other cell type or tissue"/>
</dbReference>
<dbReference type="PANTHER" id="PTHR24252">
    <property type="entry name" value="ACROSIN-RELATED"/>
    <property type="match status" value="1"/>
</dbReference>
<evidence type="ECO:0000256" key="7">
    <source>
        <dbReference type="SAM" id="SignalP"/>
    </source>
</evidence>
<accession>H0UYJ3</accession>
<dbReference type="FunCoup" id="H0UYJ3">
    <property type="interactions" value="30"/>
</dbReference>
<dbReference type="AlphaFoldDB" id="H0UYJ3"/>
<evidence type="ECO:0000256" key="4">
    <source>
        <dbReference type="ARBA" id="ARBA00022825"/>
    </source>
</evidence>
<evidence type="ECO:0000256" key="6">
    <source>
        <dbReference type="RuleBase" id="RU363034"/>
    </source>
</evidence>
<dbReference type="OMA" id="QWIRRVM"/>
<dbReference type="GO" id="GO:0006508">
    <property type="term" value="P:proteolysis"/>
    <property type="evidence" value="ECO:0007669"/>
    <property type="project" value="UniProtKB-KW"/>
</dbReference>
<keyword evidence="4 6" id="KW-0720">Serine protease</keyword>
<feature type="domain" description="Peptidase S1" evidence="8">
    <location>
        <begin position="41"/>
        <end position="284"/>
    </location>
</feature>
<dbReference type="GeneTree" id="ENSGT00940000163636"/>
<dbReference type="Gene3D" id="2.40.10.10">
    <property type="entry name" value="Trypsin-like serine proteases"/>
    <property type="match status" value="1"/>
</dbReference>
<keyword evidence="3 6" id="KW-0378">Hydrolase</keyword>
<dbReference type="PROSITE" id="PS00135">
    <property type="entry name" value="TRYPSIN_SER"/>
    <property type="match status" value="1"/>
</dbReference>
<proteinExistence type="predicted"/>
<dbReference type="PROSITE" id="PS00134">
    <property type="entry name" value="TRYPSIN_HIS"/>
    <property type="match status" value="1"/>
</dbReference>
<dbReference type="EMBL" id="AAKN02007409">
    <property type="status" value="NOT_ANNOTATED_CDS"/>
    <property type="molecule type" value="Genomic_DNA"/>
</dbReference>
<feature type="chain" id="PRO_5012497476" description="Peptidase S1 domain-containing protein" evidence="7">
    <location>
        <begin position="24"/>
        <end position="312"/>
    </location>
</feature>
<dbReference type="Ensembl" id="ENSCPOT00000002456.3">
    <property type="protein sequence ID" value="ENSCPOP00000002206.3"/>
    <property type="gene ID" value="ENSCPOG00000002425.4"/>
</dbReference>
<sequence length="312" mass="34157">MACRGCMLLLLAALDAVAPPRSAACLCPLGPCGFRAGHILVVGGVATSRGRWPWQAALHEVEHRALCAGSLLNRRWLLSAAHCFTKFPDASKWIVQLGELTLYPSAWNLRAYLNRYKVKDIFIHPKAKGQTNDIALLKLASPVTYTKYIHPVCVQAASSSTFLHRSDCWVTGWGVLHEDLTPLPPPYYLREAQVTILNNTRCNYLFKQPTALSRIKESMFCAGAEDGSTDSCRGDSGGPLVCDLDGLWYQIGIVSWGVGCGRANRPGVYTNVSHHVNWILKTVALNGSPRPDLSPLLLLLTLPWAAQLLGPT</sequence>
<name>H0UYJ3_CAVPO</name>
<evidence type="ECO:0000256" key="1">
    <source>
        <dbReference type="ARBA" id="ARBA00022670"/>
    </source>
</evidence>
<keyword evidence="5" id="KW-1015">Disulfide bond</keyword>
<dbReference type="SMART" id="SM00020">
    <property type="entry name" value="Tryp_SPc"/>
    <property type="match status" value="1"/>
</dbReference>
<reference evidence="9" key="3">
    <citation type="submission" date="2025-09" db="UniProtKB">
        <authorList>
            <consortium name="Ensembl"/>
        </authorList>
    </citation>
    <scope>IDENTIFICATION</scope>
    <source>
        <strain evidence="9">2N</strain>
    </source>
</reference>
<dbReference type="PRINTS" id="PR00722">
    <property type="entry name" value="CHYMOTRYPSIN"/>
</dbReference>
<dbReference type="InterPro" id="IPR033116">
    <property type="entry name" value="TRYPSIN_SER"/>
</dbReference>
<evidence type="ECO:0000259" key="8">
    <source>
        <dbReference type="PROSITE" id="PS50240"/>
    </source>
</evidence>
<gene>
    <name evidence="9" type="primary">LOC100712876</name>
</gene>
<keyword evidence="10" id="KW-1185">Reference proteome</keyword>
<dbReference type="Pfam" id="PF00089">
    <property type="entry name" value="Trypsin"/>
    <property type="match status" value="1"/>
</dbReference>
<dbReference type="SUPFAM" id="SSF50494">
    <property type="entry name" value="Trypsin-like serine proteases"/>
    <property type="match status" value="1"/>
</dbReference>
<dbReference type="PROSITE" id="PS50240">
    <property type="entry name" value="TRYPSIN_DOM"/>
    <property type="match status" value="1"/>
</dbReference>
<reference evidence="10" key="1">
    <citation type="journal article" date="2011" name="Nature">
        <title>A high-resolution map of human evolutionary constraint using 29 mammals.</title>
        <authorList>
            <person name="Lindblad-Toh K."/>
            <person name="Garber M."/>
            <person name="Zuk O."/>
            <person name="Lin M.F."/>
            <person name="Parker B.J."/>
            <person name="Washietl S."/>
            <person name="Kheradpour P."/>
            <person name="Ernst J."/>
            <person name="Jordan G."/>
            <person name="Mauceli E."/>
            <person name="Ward L.D."/>
            <person name="Lowe C.B."/>
            <person name="Holloway A.K."/>
            <person name="Clamp M."/>
            <person name="Gnerre S."/>
            <person name="Alfoldi J."/>
            <person name="Beal K."/>
            <person name="Chang J."/>
            <person name="Clawson H."/>
            <person name="Cuff J."/>
            <person name="Di Palma F."/>
            <person name="Fitzgerald S."/>
            <person name="Flicek P."/>
            <person name="Guttman M."/>
            <person name="Hubisz M.J."/>
            <person name="Jaffe D.B."/>
            <person name="Jungreis I."/>
            <person name="Kent W.J."/>
            <person name="Kostka D."/>
            <person name="Lara M."/>
            <person name="Martins A.L."/>
            <person name="Massingham T."/>
            <person name="Moltke I."/>
            <person name="Raney B.J."/>
            <person name="Rasmussen M.D."/>
            <person name="Robinson J."/>
            <person name="Stark A."/>
            <person name="Vilella A.J."/>
            <person name="Wen J."/>
            <person name="Xie X."/>
            <person name="Zody M.C."/>
            <person name="Baldwin J."/>
            <person name="Bloom T."/>
            <person name="Chin C.W."/>
            <person name="Heiman D."/>
            <person name="Nicol R."/>
            <person name="Nusbaum C."/>
            <person name="Young S."/>
            <person name="Wilkinson J."/>
            <person name="Worley K.C."/>
            <person name="Kovar C.L."/>
            <person name="Muzny D.M."/>
            <person name="Gibbs R.A."/>
            <person name="Cree A."/>
            <person name="Dihn H.H."/>
            <person name="Fowler G."/>
            <person name="Jhangiani S."/>
            <person name="Joshi V."/>
            <person name="Lee S."/>
            <person name="Lewis L.R."/>
            <person name="Nazareth L.V."/>
            <person name="Okwuonu G."/>
            <person name="Santibanez J."/>
            <person name="Warren W.C."/>
            <person name="Mardis E.R."/>
            <person name="Weinstock G.M."/>
            <person name="Wilson R.K."/>
            <person name="Delehaunty K."/>
            <person name="Dooling D."/>
            <person name="Fronik C."/>
            <person name="Fulton L."/>
            <person name="Fulton B."/>
            <person name="Graves T."/>
            <person name="Minx P."/>
            <person name="Sodergren E."/>
            <person name="Birney E."/>
            <person name="Margulies E.H."/>
            <person name="Herrero J."/>
            <person name="Green E.D."/>
            <person name="Haussler D."/>
            <person name="Siepel A."/>
            <person name="Goldman N."/>
            <person name="Pollard K.S."/>
            <person name="Pedersen J.S."/>
            <person name="Lander E.S."/>
            <person name="Kellis M."/>
        </authorList>
    </citation>
    <scope>NUCLEOTIDE SEQUENCE [LARGE SCALE GENOMIC DNA]</scope>
    <source>
        <strain evidence="10">2N</strain>
    </source>
</reference>
<dbReference type="Proteomes" id="UP000005447">
    <property type="component" value="Unassembled WGS sequence"/>
</dbReference>
<dbReference type="CDD" id="cd00190">
    <property type="entry name" value="Tryp_SPc"/>
    <property type="match status" value="1"/>
</dbReference>
<keyword evidence="2 7" id="KW-0732">Signal</keyword>
<feature type="signal peptide" evidence="7">
    <location>
        <begin position="1"/>
        <end position="23"/>
    </location>
</feature>
<keyword evidence="1 6" id="KW-0645">Protease</keyword>
<dbReference type="InterPro" id="IPR009003">
    <property type="entry name" value="Peptidase_S1_PA"/>
</dbReference>
<dbReference type="InterPro" id="IPR018114">
    <property type="entry name" value="TRYPSIN_HIS"/>
</dbReference>
<dbReference type="InterPro" id="IPR001254">
    <property type="entry name" value="Trypsin_dom"/>
</dbReference>
<organism evidence="9 10">
    <name type="scientific">Cavia porcellus</name>
    <name type="common">Guinea pig</name>
    <dbReference type="NCBI Taxonomy" id="10141"/>
    <lineage>
        <taxon>Eukaryota</taxon>
        <taxon>Metazoa</taxon>
        <taxon>Chordata</taxon>
        <taxon>Craniata</taxon>
        <taxon>Vertebrata</taxon>
        <taxon>Euteleostomi</taxon>
        <taxon>Mammalia</taxon>
        <taxon>Eutheria</taxon>
        <taxon>Euarchontoglires</taxon>
        <taxon>Glires</taxon>
        <taxon>Rodentia</taxon>
        <taxon>Hystricomorpha</taxon>
        <taxon>Caviidae</taxon>
        <taxon>Cavia</taxon>
    </lineage>
</organism>
<dbReference type="VEuPathDB" id="HostDB:ENSCPOG00000002425"/>
<reference evidence="9" key="2">
    <citation type="submission" date="2025-08" db="UniProtKB">
        <authorList>
            <consortium name="Ensembl"/>
        </authorList>
    </citation>
    <scope>IDENTIFICATION</scope>
    <source>
        <strain evidence="9">2N</strain>
    </source>
</reference>
<dbReference type="PANTHER" id="PTHR24252:SF17">
    <property type="entry name" value="SUPPRESSOR OF TUMORIGENICITY 14 PROTEIN HOMOLOG-RELATED"/>
    <property type="match status" value="1"/>
</dbReference>
<dbReference type="InParanoid" id="H0UYJ3"/>
<protein>
    <recommendedName>
        <fullName evidence="8">Peptidase S1 domain-containing protein</fullName>
    </recommendedName>
</protein>
<dbReference type="GO" id="GO:0004252">
    <property type="term" value="F:serine-type endopeptidase activity"/>
    <property type="evidence" value="ECO:0007669"/>
    <property type="project" value="InterPro"/>
</dbReference>
<dbReference type="eggNOG" id="KOG3627">
    <property type="taxonomic scope" value="Eukaryota"/>
</dbReference>
<dbReference type="InterPro" id="IPR001314">
    <property type="entry name" value="Peptidase_S1A"/>
</dbReference>
<evidence type="ECO:0000256" key="3">
    <source>
        <dbReference type="ARBA" id="ARBA00022801"/>
    </source>
</evidence>
<dbReference type="InterPro" id="IPR043504">
    <property type="entry name" value="Peptidase_S1_PA_chymotrypsin"/>
</dbReference>
<dbReference type="FunFam" id="2.40.10.10:FF:000024">
    <property type="entry name" value="Serine protease 53"/>
    <property type="match status" value="1"/>
</dbReference>